<dbReference type="InterPro" id="IPR002035">
    <property type="entry name" value="VWF_A"/>
</dbReference>
<dbReference type="PANTHER" id="PTHR37464">
    <property type="entry name" value="BLL2463 PROTEIN"/>
    <property type="match status" value="1"/>
</dbReference>
<sequence>MPFVHPLLFAGAAAAASVPVIIHLLNRRRFKVIEWAAMHFLRESVRRNRRRLRLEELILLALRSLAIFLLAVAVGRFLGCTPAPIVGVSSRAQMTHVFILDDSASMGQKLADTTSFAKAASDLADMLERIASTDRVAVLATSRPKRSEALFDLSTLSAPEELGNQLRSGKPSDGSAGLDQALATAEELFGLVSTEKRLYVLSDFRRADYADVDRARTVSQALRGLRSGKVEIVLMNYGSDPSGNLTV</sequence>
<protein>
    <recommendedName>
        <fullName evidence="2">VWFA domain-containing protein</fullName>
    </recommendedName>
</protein>
<keyword evidence="1" id="KW-1133">Transmembrane helix</keyword>
<accession>A0A0F8ZTL0</accession>
<dbReference type="PROSITE" id="PS50234">
    <property type="entry name" value="VWFA"/>
    <property type="match status" value="1"/>
</dbReference>
<name>A0A0F8ZTL0_9ZZZZ</name>
<organism evidence="3">
    <name type="scientific">marine sediment metagenome</name>
    <dbReference type="NCBI Taxonomy" id="412755"/>
    <lineage>
        <taxon>unclassified sequences</taxon>
        <taxon>metagenomes</taxon>
        <taxon>ecological metagenomes</taxon>
    </lineage>
</organism>
<evidence type="ECO:0000259" key="2">
    <source>
        <dbReference type="PROSITE" id="PS50234"/>
    </source>
</evidence>
<evidence type="ECO:0000256" key="1">
    <source>
        <dbReference type="SAM" id="Phobius"/>
    </source>
</evidence>
<dbReference type="AlphaFoldDB" id="A0A0F8ZTL0"/>
<evidence type="ECO:0000313" key="3">
    <source>
        <dbReference type="EMBL" id="KKK97212.1"/>
    </source>
</evidence>
<feature type="domain" description="VWFA" evidence="2">
    <location>
        <begin position="95"/>
        <end position="247"/>
    </location>
</feature>
<keyword evidence="1" id="KW-0812">Transmembrane</keyword>
<feature type="non-terminal residue" evidence="3">
    <location>
        <position position="247"/>
    </location>
</feature>
<proteinExistence type="predicted"/>
<comment type="caution">
    <text evidence="3">The sequence shown here is derived from an EMBL/GenBank/DDBJ whole genome shotgun (WGS) entry which is preliminary data.</text>
</comment>
<feature type="transmembrane region" description="Helical" evidence="1">
    <location>
        <begin position="57"/>
        <end position="78"/>
    </location>
</feature>
<dbReference type="InterPro" id="IPR036465">
    <property type="entry name" value="vWFA_dom_sf"/>
</dbReference>
<reference evidence="3" key="1">
    <citation type="journal article" date="2015" name="Nature">
        <title>Complex archaea that bridge the gap between prokaryotes and eukaryotes.</title>
        <authorList>
            <person name="Spang A."/>
            <person name="Saw J.H."/>
            <person name="Jorgensen S.L."/>
            <person name="Zaremba-Niedzwiedzka K."/>
            <person name="Martijn J."/>
            <person name="Lind A.E."/>
            <person name="van Eijk R."/>
            <person name="Schleper C."/>
            <person name="Guy L."/>
            <person name="Ettema T.J."/>
        </authorList>
    </citation>
    <scope>NUCLEOTIDE SEQUENCE</scope>
</reference>
<dbReference type="Pfam" id="PF13519">
    <property type="entry name" value="VWA_2"/>
    <property type="match status" value="1"/>
</dbReference>
<dbReference type="PANTHER" id="PTHR37464:SF1">
    <property type="entry name" value="BLL2463 PROTEIN"/>
    <property type="match status" value="1"/>
</dbReference>
<feature type="transmembrane region" description="Helical" evidence="1">
    <location>
        <begin position="6"/>
        <end position="25"/>
    </location>
</feature>
<dbReference type="InterPro" id="IPR024163">
    <property type="entry name" value="Aerotolerance_reg_N"/>
</dbReference>
<dbReference type="NCBIfam" id="TIGR02226">
    <property type="entry name" value="two_anch"/>
    <property type="match status" value="1"/>
</dbReference>
<dbReference type="EMBL" id="LAZR01046151">
    <property type="protein sequence ID" value="KKK97212.1"/>
    <property type="molecule type" value="Genomic_DNA"/>
</dbReference>
<keyword evidence="1" id="KW-0472">Membrane</keyword>
<dbReference type="SUPFAM" id="SSF53300">
    <property type="entry name" value="vWA-like"/>
    <property type="match status" value="1"/>
</dbReference>
<gene>
    <name evidence="3" type="ORF">LCGC14_2655000</name>
</gene>
<dbReference type="InterPro" id="IPR011933">
    <property type="entry name" value="Double_TM_dom"/>
</dbReference>
<dbReference type="Gene3D" id="3.40.50.410">
    <property type="entry name" value="von Willebrand factor, type A domain"/>
    <property type="match status" value="1"/>
</dbReference>
<dbReference type="Pfam" id="PF07584">
    <property type="entry name" value="BatA"/>
    <property type="match status" value="1"/>
</dbReference>
<dbReference type="CDD" id="cd00198">
    <property type="entry name" value="vWFA"/>
    <property type="match status" value="1"/>
</dbReference>